<dbReference type="InterPro" id="IPR025062">
    <property type="entry name" value="DUF4003"/>
</dbReference>
<comment type="caution">
    <text evidence="1">The sequence shown here is derived from an EMBL/GenBank/DDBJ whole genome shotgun (WGS) entry which is preliminary data.</text>
</comment>
<proteinExistence type="predicted"/>
<keyword evidence="2" id="KW-1185">Reference proteome</keyword>
<evidence type="ECO:0008006" key="3">
    <source>
        <dbReference type="Google" id="ProtNLM"/>
    </source>
</evidence>
<dbReference type="Pfam" id="PF13170">
    <property type="entry name" value="DUF4003"/>
    <property type="match status" value="1"/>
</dbReference>
<evidence type="ECO:0000313" key="1">
    <source>
        <dbReference type="EMBL" id="GIO26793.1"/>
    </source>
</evidence>
<accession>A0A919XA12</accession>
<reference evidence="1" key="1">
    <citation type="submission" date="2021-03" db="EMBL/GenBank/DDBJ databases">
        <title>Antimicrobial resistance genes in bacteria isolated from Japanese honey, and their potential for conferring macrolide and lincosamide resistance in the American foulbrood pathogen Paenibacillus larvae.</title>
        <authorList>
            <person name="Okamoto M."/>
            <person name="Kumagai M."/>
            <person name="Kanamori H."/>
            <person name="Takamatsu D."/>
        </authorList>
    </citation>
    <scope>NUCLEOTIDE SEQUENCE</scope>
    <source>
        <strain evidence="1">J43TS3</strain>
    </source>
</reference>
<gene>
    <name evidence="1" type="ORF">J43TS3_14040</name>
</gene>
<evidence type="ECO:0000313" key="2">
    <source>
        <dbReference type="Proteomes" id="UP000676917"/>
    </source>
</evidence>
<protein>
    <recommendedName>
        <fullName evidence="3">DUF4003 domain-containing protein</fullName>
    </recommendedName>
</protein>
<sequence length="322" mass="36560">MNNTVQSYLNTYEALKPHIKWKVSDKRIIMMVAAIYILNDEEIQIDRFLSLAEKIKSQSPLFSPLRSHARYTTAAVFDVKLEHPAEEIQSLLDLYERFRSLRFGSGIYTYHAATILLTSGHEDIEAIIRKAKEIYNGMKQEHTFLTSSSDYPLATLLALDNKPDIINHIEGFYRELNNNGFRKGNDLQFLSHILALGDKEKSTNLISRAVQVFDAFARSKLRAKPIYYPVMGMLALLPQKEFSMDAVVALYDELNEHKDFKWQKDMNVMLASSIFVSGKLEQEHVAETSLNTILEAILEAQQVVMITTMAAVTAANTSSNSN</sequence>
<dbReference type="EMBL" id="BORP01000002">
    <property type="protein sequence ID" value="GIO26793.1"/>
    <property type="molecule type" value="Genomic_DNA"/>
</dbReference>
<organism evidence="1 2">
    <name type="scientific">Ornithinibacillus bavariensis</name>
    <dbReference type="NCBI Taxonomy" id="545502"/>
    <lineage>
        <taxon>Bacteria</taxon>
        <taxon>Bacillati</taxon>
        <taxon>Bacillota</taxon>
        <taxon>Bacilli</taxon>
        <taxon>Bacillales</taxon>
        <taxon>Bacillaceae</taxon>
        <taxon>Ornithinibacillus</taxon>
    </lineage>
</organism>
<name>A0A919XA12_9BACI</name>
<dbReference type="AlphaFoldDB" id="A0A919XA12"/>
<dbReference type="Proteomes" id="UP000676917">
    <property type="component" value="Unassembled WGS sequence"/>
</dbReference>
<dbReference type="RefSeq" id="WP_212920302.1">
    <property type="nucleotide sequence ID" value="NZ_BORP01000002.1"/>
</dbReference>